<dbReference type="Proteomes" id="UP001055439">
    <property type="component" value="Chromosome 9"/>
</dbReference>
<organism evidence="1 2">
    <name type="scientific">Musa troglodytarum</name>
    <name type="common">fe'i banana</name>
    <dbReference type="NCBI Taxonomy" id="320322"/>
    <lineage>
        <taxon>Eukaryota</taxon>
        <taxon>Viridiplantae</taxon>
        <taxon>Streptophyta</taxon>
        <taxon>Embryophyta</taxon>
        <taxon>Tracheophyta</taxon>
        <taxon>Spermatophyta</taxon>
        <taxon>Magnoliopsida</taxon>
        <taxon>Liliopsida</taxon>
        <taxon>Zingiberales</taxon>
        <taxon>Musaceae</taxon>
        <taxon>Musa</taxon>
    </lineage>
</organism>
<accession>A0A9E7IAI4</accession>
<dbReference type="OrthoDB" id="2015495at2759"/>
<proteinExistence type="predicted"/>
<evidence type="ECO:0000313" key="2">
    <source>
        <dbReference type="Proteomes" id="UP001055439"/>
    </source>
</evidence>
<name>A0A9E7IAI4_9LILI</name>
<dbReference type="AlphaFoldDB" id="A0A9E7IAI4"/>
<gene>
    <name evidence="1" type="ORF">MUK42_32108</name>
</gene>
<protein>
    <submittedName>
        <fullName evidence="1">Uncharacterized protein</fullName>
    </submittedName>
</protein>
<evidence type="ECO:0000313" key="1">
    <source>
        <dbReference type="EMBL" id="URE48221.1"/>
    </source>
</evidence>
<dbReference type="EMBL" id="CP097511">
    <property type="protein sequence ID" value="URE48221.1"/>
    <property type="molecule type" value="Genomic_DNA"/>
</dbReference>
<keyword evidence="2" id="KW-1185">Reference proteome</keyword>
<sequence length="141" mass="15274">MAHLIGVAFEEFSFLYCDLFSAPPSAALAEFLSSSFQTARGPPPLGAPATDFLLPRAVVASFQLLHKSRPSACNLRSPLFVVDLITFGLAIIAEQCHSKATVITDSKKSYIYCINNSNIATSYGIGAFLFLLTLKKFHIAL</sequence>
<reference evidence="1" key="1">
    <citation type="submission" date="2022-05" db="EMBL/GenBank/DDBJ databases">
        <title>The Musa troglodytarum L. genome provides insights into the mechanism of non-climacteric behaviour and enrichment of carotenoids.</title>
        <authorList>
            <person name="Wang J."/>
        </authorList>
    </citation>
    <scope>NUCLEOTIDE SEQUENCE</scope>
    <source>
        <tissue evidence="1">Leaf</tissue>
    </source>
</reference>